<dbReference type="AlphaFoldDB" id="A0A7Z0WHM9"/>
<reference evidence="1 2" key="1">
    <citation type="submission" date="2016-12" db="EMBL/GenBank/DDBJ databases">
        <title>The draft genome sequence of Actinophytocola xinjiangensis.</title>
        <authorList>
            <person name="Wang W."/>
            <person name="Yuan L."/>
        </authorList>
    </citation>
    <scope>NUCLEOTIDE SEQUENCE [LARGE SCALE GENOMIC DNA]</scope>
    <source>
        <strain evidence="1 2">CGMCC 4.4663</strain>
    </source>
</reference>
<evidence type="ECO:0000313" key="1">
    <source>
        <dbReference type="EMBL" id="OLF07425.1"/>
    </source>
</evidence>
<comment type="caution">
    <text evidence="1">The sequence shown here is derived from an EMBL/GenBank/DDBJ whole genome shotgun (WGS) entry which is preliminary data.</text>
</comment>
<name>A0A7Z0WHM9_9PSEU</name>
<keyword evidence="2" id="KW-1185">Reference proteome</keyword>
<sequence>MLTTKVGLRFPADVSFDSWQQAGRQISHVVDSFAWCLGDWLVYGQRRYTNRYKQAIDAIGLDYQTLRNYASVARRVTLPRRRPSLSFQHHAEVAALSETEQDSWLHRAEQGGWSRNQLRQHLRGIRYGRSKETTALPKMVVQDERIARWRLAATQSNSQFEQWVITALDQAATSELGT</sequence>
<dbReference type="OrthoDB" id="3383999at2"/>
<dbReference type="Proteomes" id="UP000185696">
    <property type="component" value="Unassembled WGS sequence"/>
</dbReference>
<proteinExistence type="predicted"/>
<dbReference type="InterPro" id="IPR049735">
    <property type="entry name" value="NovE/LmbU-like"/>
</dbReference>
<gene>
    <name evidence="1" type="ORF">BLA60_27745</name>
</gene>
<dbReference type="EMBL" id="MSIF01000016">
    <property type="protein sequence ID" value="OLF07425.1"/>
    <property type="molecule type" value="Genomic_DNA"/>
</dbReference>
<organism evidence="1 2">
    <name type="scientific">Actinophytocola xinjiangensis</name>
    <dbReference type="NCBI Taxonomy" id="485602"/>
    <lineage>
        <taxon>Bacteria</taxon>
        <taxon>Bacillati</taxon>
        <taxon>Actinomycetota</taxon>
        <taxon>Actinomycetes</taxon>
        <taxon>Pseudonocardiales</taxon>
        <taxon>Pseudonocardiaceae</taxon>
    </lineage>
</organism>
<evidence type="ECO:0000313" key="2">
    <source>
        <dbReference type="Proteomes" id="UP000185696"/>
    </source>
</evidence>
<protein>
    <submittedName>
        <fullName evidence="1">Uncharacterized protein</fullName>
    </submittedName>
</protein>
<dbReference type="NCBIfam" id="NF038070">
    <property type="entry name" value="LmbU_fam_TF"/>
    <property type="match status" value="1"/>
</dbReference>
<accession>A0A7Z0WHM9</accession>